<dbReference type="PANTHER" id="PTHR21193">
    <property type="entry name" value="OXIDOREDUCTASE-LIKE DOMAIN-CONTAINING PROTEIN 1"/>
    <property type="match status" value="1"/>
</dbReference>
<dbReference type="PANTHER" id="PTHR21193:SF3">
    <property type="entry name" value="OXIDOREDUCTASE-LIKE DOMAIN-CONTAINING PROTEIN 1"/>
    <property type="match status" value="1"/>
</dbReference>
<accession>A0AAP0NP35</accession>
<dbReference type="InterPro" id="IPR039251">
    <property type="entry name" value="OXLD1"/>
</dbReference>
<gene>
    <name evidence="3" type="ORF">Scep_020553</name>
</gene>
<organism evidence="3 4">
    <name type="scientific">Stephania cephalantha</name>
    <dbReference type="NCBI Taxonomy" id="152367"/>
    <lineage>
        <taxon>Eukaryota</taxon>
        <taxon>Viridiplantae</taxon>
        <taxon>Streptophyta</taxon>
        <taxon>Embryophyta</taxon>
        <taxon>Tracheophyta</taxon>
        <taxon>Spermatophyta</taxon>
        <taxon>Magnoliopsida</taxon>
        <taxon>Ranunculales</taxon>
        <taxon>Menispermaceae</taxon>
        <taxon>Menispermoideae</taxon>
        <taxon>Cissampelideae</taxon>
        <taxon>Stephania</taxon>
    </lineage>
</organism>
<dbReference type="AlphaFoldDB" id="A0AAP0NP35"/>
<evidence type="ECO:0000259" key="2">
    <source>
        <dbReference type="Pfam" id="PF09791"/>
    </source>
</evidence>
<proteinExistence type="predicted"/>
<evidence type="ECO:0000313" key="3">
    <source>
        <dbReference type="EMBL" id="KAK9113034.1"/>
    </source>
</evidence>
<comment type="caution">
    <text evidence="3">The sequence shown here is derived from an EMBL/GenBank/DDBJ whole genome shotgun (WGS) entry which is preliminary data.</text>
</comment>
<protein>
    <recommendedName>
        <fullName evidence="2">Oxidoreductase-like domain-containing protein</fullName>
    </recommendedName>
</protein>
<dbReference type="Proteomes" id="UP001419268">
    <property type="component" value="Unassembled WGS sequence"/>
</dbReference>
<evidence type="ECO:0000256" key="1">
    <source>
        <dbReference type="SAM" id="MobiDB-lite"/>
    </source>
</evidence>
<feature type="region of interest" description="Disordered" evidence="1">
    <location>
        <begin position="72"/>
        <end position="106"/>
    </location>
</feature>
<sequence length="140" mass="15485">MNLSCINTVTPQCHKKLHTSLANKVRKGGQDSLLMIGRTTTLQPNLVNLRNRVNAVVATKANLRIAVVDMADSTEKKQSEEPSVEKKPEVAPPPPEKPLPGDCCGSGCVRCVWDVYYEELEEYNNRIKSCSGNDDRSKKS</sequence>
<name>A0AAP0NP35_9MAGN</name>
<dbReference type="Pfam" id="PF09791">
    <property type="entry name" value="Oxidored-like"/>
    <property type="match status" value="1"/>
</dbReference>
<reference evidence="3 4" key="1">
    <citation type="submission" date="2024-01" db="EMBL/GenBank/DDBJ databases">
        <title>Genome assemblies of Stephania.</title>
        <authorList>
            <person name="Yang L."/>
        </authorList>
    </citation>
    <scope>NUCLEOTIDE SEQUENCE [LARGE SCALE GENOMIC DNA]</scope>
    <source>
        <strain evidence="3">JXDWG</strain>
        <tissue evidence="3">Leaf</tissue>
    </source>
</reference>
<feature type="compositionally biased region" description="Basic and acidic residues" evidence="1">
    <location>
        <begin position="73"/>
        <end position="89"/>
    </location>
</feature>
<dbReference type="EMBL" id="JBBNAG010000008">
    <property type="protein sequence ID" value="KAK9113034.1"/>
    <property type="molecule type" value="Genomic_DNA"/>
</dbReference>
<keyword evidence="4" id="KW-1185">Reference proteome</keyword>
<dbReference type="InterPro" id="IPR019180">
    <property type="entry name" value="Oxidoreductase-like_N"/>
</dbReference>
<feature type="domain" description="Oxidoreductase-like" evidence="2">
    <location>
        <begin position="92"/>
        <end position="129"/>
    </location>
</feature>
<evidence type="ECO:0000313" key="4">
    <source>
        <dbReference type="Proteomes" id="UP001419268"/>
    </source>
</evidence>